<sequence>MQFTEHVLVHQNLRRGKKEEEERKRKGRSEEEERKRKGRGKEKKAMKIKCCYNTLNSPYLPYNMIVLKLIKFRS</sequence>
<name>A0A3M7REL1_BRAPC</name>
<evidence type="ECO:0000256" key="1">
    <source>
        <dbReference type="SAM" id="MobiDB-lite"/>
    </source>
</evidence>
<dbReference type="EMBL" id="REGN01003623">
    <property type="protein sequence ID" value="RNA21705.1"/>
    <property type="molecule type" value="Genomic_DNA"/>
</dbReference>
<accession>A0A3M7REL1</accession>
<organism evidence="2 3">
    <name type="scientific">Brachionus plicatilis</name>
    <name type="common">Marine rotifer</name>
    <name type="synonym">Brachionus muelleri</name>
    <dbReference type="NCBI Taxonomy" id="10195"/>
    <lineage>
        <taxon>Eukaryota</taxon>
        <taxon>Metazoa</taxon>
        <taxon>Spiralia</taxon>
        <taxon>Gnathifera</taxon>
        <taxon>Rotifera</taxon>
        <taxon>Eurotatoria</taxon>
        <taxon>Monogononta</taxon>
        <taxon>Pseudotrocha</taxon>
        <taxon>Ploima</taxon>
        <taxon>Brachionidae</taxon>
        <taxon>Brachionus</taxon>
    </lineage>
</organism>
<keyword evidence="3" id="KW-1185">Reference proteome</keyword>
<evidence type="ECO:0000313" key="2">
    <source>
        <dbReference type="EMBL" id="RNA21705.1"/>
    </source>
</evidence>
<feature type="compositionally biased region" description="Basic residues" evidence="1">
    <location>
        <begin position="36"/>
        <end position="45"/>
    </location>
</feature>
<gene>
    <name evidence="2" type="ORF">BpHYR1_009557</name>
</gene>
<proteinExistence type="predicted"/>
<feature type="compositionally biased region" description="Basic and acidic residues" evidence="1">
    <location>
        <begin position="17"/>
        <end position="35"/>
    </location>
</feature>
<feature type="region of interest" description="Disordered" evidence="1">
    <location>
        <begin position="1"/>
        <end position="45"/>
    </location>
</feature>
<reference evidence="2 3" key="1">
    <citation type="journal article" date="2018" name="Sci. Rep.">
        <title>Genomic signatures of local adaptation to the degree of environmental predictability in rotifers.</title>
        <authorList>
            <person name="Franch-Gras L."/>
            <person name="Hahn C."/>
            <person name="Garcia-Roger E.M."/>
            <person name="Carmona M.J."/>
            <person name="Serra M."/>
            <person name="Gomez A."/>
        </authorList>
    </citation>
    <scope>NUCLEOTIDE SEQUENCE [LARGE SCALE GENOMIC DNA]</scope>
    <source>
        <strain evidence="2">HYR1</strain>
    </source>
</reference>
<comment type="caution">
    <text evidence="2">The sequence shown here is derived from an EMBL/GenBank/DDBJ whole genome shotgun (WGS) entry which is preliminary data.</text>
</comment>
<protein>
    <submittedName>
        <fullName evidence="2">Uncharacterized protein</fullName>
    </submittedName>
</protein>
<dbReference type="AlphaFoldDB" id="A0A3M7REL1"/>
<evidence type="ECO:0000313" key="3">
    <source>
        <dbReference type="Proteomes" id="UP000276133"/>
    </source>
</evidence>
<dbReference type="Proteomes" id="UP000276133">
    <property type="component" value="Unassembled WGS sequence"/>
</dbReference>